<gene>
    <name evidence="2" type="ORF">ACFOOI_09400</name>
</gene>
<evidence type="ECO:0000313" key="2">
    <source>
        <dbReference type="EMBL" id="MFC3810866.1"/>
    </source>
</evidence>
<protein>
    <submittedName>
        <fullName evidence="2">Uncharacterized protein</fullName>
    </submittedName>
</protein>
<keyword evidence="1" id="KW-0472">Membrane</keyword>
<reference evidence="3" key="1">
    <citation type="journal article" date="2019" name="Int. J. Syst. Evol. Microbiol.">
        <title>The Global Catalogue of Microorganisms (GCM) 10K type strain sequencing project: providing services to taxonomists for standard genome sequencing and annotation.</title>
        <authorList>
            <consortium name="The Broad Institute Genomics Platform"/>
            <consortium name="The Broad Institute Genome Sequencing Center for Infectious Disease"/>
            <person name="Wu L."/>
            <person name="Ma J."/>
        </authorList>
    </citation>
    <scope>NUCLEOTIDE SEQUENCE [LARGE SCALE GENOMIC DNA]</scope>
    <source>
        <strain evidence="3">CECT 7956</strain>
    </source>
</reference>
<keyword evidence="1" id="KW-0812">Transmembrane</keyword>
<accession>A0ABV7YVE8</accession>
<name>A0ABV7YVE8_9BACT</name>
<feature type="transmembrane region" description="Helical" evidence="1">
    <location>
        <begin position="226"/>
        <end position="248"/>
    </location>
</feature>
<dbReference type="RefSeq" id="WP_379837347.1">
    <property type="nucleotide sequence ID" value="NZ_JBHRYQ010000001.1"/>
</dbReference>
<feature type="transmembrane region" description="Helical" evidence="1">
    <location>
        <begin position="135"/>
        <end position="155"/>
    </location>
</feature>
<dbReference type="Proteomes" id="UP001595616">
    <property type="component" value="Unassembled WGS sequence"/>
</dbReference>
<feature type="transmembrane region" description="Helical" evidence="1">
    <location>
        <begin position="170"/>
        <end position="190"/>
    </location>
</feature>
<evidence type="ECO:0000313" key="3">
    <source>
        <dbReference type="Proteomes" id="UP001595616"/>
    </source>
</evidence>
<keyword evidence="1" id="KW-1133">Transmembrane helix</keyword>
<organism evidence="2 3">
    <name type="scientific">Lacihabitans lacunae</name>
    <dbReference type="NCBI Taxonomy" id="1028214"/>
    <lineage>
        <taxon>Bacteria</taxon>
        <taxon>Pseudomonadati</taxon>
        <taxon>Bacteroidota</taxon>
        <taxon>Cytophagia</taxon>
        <taxon>Cytophagales</taxon>
        <taxon>Leadbetterellaceae</taxon>
        <taxon>Lacihabitans</taxon>
    </lineage>
</organism>
<proteinExistence type="predicted"/>
<evidence type="ECO:0000256" key="1">
    <source>
        <dbReference type="SAM" id="Phobius"/>
    </source>
</evidence>
<feature type="transmembrane region" description="Helical" evidence="1">
    <location>
        <begin position="202"/>
        <end position="220"/>
    </location>
</feature>
<sequence length="349" mass="39997">MTILDKLQAFFSKENKEESLETDTVFTQEILPEELPKLSQEPIAEVNFPHWLANEEALRDEGVLFGLSEANMDDKLQIISAYFNQKTAKLQKTKEELAEKIGELNLFIEKKHNELQAIIQKSEATTAADFQDEQLWRVAIGLLISLGMCFGNYFLIDQSLQISFPESHRYISWGVFLTGMFSLYNPLSVLHQSEQKLTWKSLLEEFGVPFAASLFVFVQVVENQAIYKAIALFVFVFFMFMVSGKILLSSITKLKTEWRLFAKNNTLKGDKKAVSTTWTTDKNKLEDEIEALRIKKWKIVPELNHAEGEINALLSQKETLIGLFVSEYNLAKAYKNKLSKSQISNILEK</sequence>
<dbReference type="EMBL" id="JBHRYQ010000001">
    <property type="protein sequence ID" value="MFC3810866.1"/>
    <property type="molecule type" value="Genomic_DNA"/>
</dbReference>
<comment type="caution">
    <text evidence="2">The sequence shown here is derived from an EMBL/GenBank/DDBJ whole genome shotgun (WGS) entry which is preliminary data.</text>
</comment>
<keyword evidence="3" id="KW-1185">Reference proteome</keyword>